<dbReference type="OrthoDB" id="7836994at2"/>
<evidence type="ECO:0000313" key="3">
    <source>
        <dbReference type="Proteomes" id="UP000306113"/>
    </source>
</evidence>
<accession>A0A4S3MDG1</accession>
<evidence type="ECO:0000313" key="2">
    <source>
        <dbReference type="EMBL" id="THD76730.1"/>
    </source>
</evidence>
<sequence>MGAMTILITGAAGYVGRATVAAARARGHHVVAVVRLAGVIPDGWEGDEAIEILEADLSQPDAVARLDMTGIDAVIHAAASLSGDDAQQQAQTLAGTRHLIAALQGAEELPRMVLVSSLSVYSGGEATPGGVIDETSPLEREGDQRDAYCRAKLAQEELTADAILDLGGELRVMRMGAIFGPERLWNAHVGPGFGPIVLRLTAGGEIPLCHIDHAADALVRAAETPVPDGPDGAIEVLNLVDDDLPDRVRFLNAMARTGWPKVIVPVHWRLFDLAGRLLSWLPGRPGILRAPVLRARMMPLHYPNARLKARLGHTDLPGFERAFAQSLTAAQPEDIA</sequence>
<dbReference type="InterPro" id="IPR051783">
    <property type="entry name" value="NAD(P)-dependent_oxidoreduct"/>
</dbReference>
<keyword evidence="3" id="KW-1185">Reference proteome</keyword>
<protein>
    <submittedName>
        <fullName evidence="2">NAD(P)-dependent oxidoreductase</fullName>
    </submittedName>
</protein>
<evidence type="ECO:0000259" key="1">
    <source>
        <dbReference type="Pfam" id="PF01370"/>
    </source>
</evidence>
<dbReference type="PANTHER" id="PTHR48079:SF6">
    <property type="entry name" value="NAD(P)-BINDING DOMAIN-CONTAINING PROTEIN-RELATED"/>
    <property type="match status" value="1"/>
</dbReference>
<proteinExistence type="predicted"/>
<dbReference type="SUPFAM" id="SSF51735">
    <property type="entry name" value="NAD(P)-binding Rossmann-fold domains"/>
    <property type="match status" value="1"/>
</dbReference>
<dbReference type="AlphaFoldDB" id="A0A4S3MDG1"/>
<dbReference type="GO" id="GO:0004029">
    <property type="term" value="F:aldehyde dehydrogenase (NAD+) activity"/>
    <property type="evidence" value="ECO:0007669"/>
    <property type="project" value="TreeGrafter"/>
</dbReference>
<feature type="domain" description="NAD-dependent epimerase/dehydratase" evidence="1">
    <location>
        <begin position="6"/>
        <end position="225"/>
    </location>
</feature>
<comment type="caution">
    <text evidence="2">The sequence shown here is derived from an EMBL/GenBank/DDBJ whole genome shotgun (WGS) entry which is preliminary data.</text>
</comment>
<organism evidence="2 3">
    <name type="scientific">Thalassobius vesicularis</name>
    <dbReference type="NCBI Taxonomy" id="1294297"/>
    <lineage>
        <taxon>Bacteria</taxon>
        <taxon>Pseudomonadati</taxon>
        <taxon>Pseudomonadota</taxon>
        <taxon>Alphaproteobacteria</taxon>
        <taxon>Rhodobacterales</taxon>
        <taxon>Roseobacteraceae</taxon>
        <taxon>Thalassovita</taxon>
    </lineage>
</organism>
<name>A0A4S3MDG1_9RHOB</name>
<dbReference type="Proteomes" id="UP000306113">
    <property type="component" value="Unassembled WGS sequence"/>
</dbReference>
<dbReference type="PANTHER" id="PTHR48079">
    <property type="entry name" value="PROTEIN YEEZ"/>
    <property type="match status" value="1"/>
</dbReference>
<dbReference type="RefSeq" id="WP_136337674.1">
    <property type="nucleotide sequence ID" value="NZ_SSMD01000001.1"/>
</dbReference>
<dbReference type="InterPro" id="IPR001509">
    <property type="entry name" value="Epimerase_deHydtase"/>
</dbReference>
<dbReference type="InterPro" id="IPR036291">
    <property type="entry name" value="NAD(P)-bd_dom_sf"/>
</dbReference>
<dbReference type="Gene3D" id="3.40.50.720">
    <property type="entry name" value="NAD(P)-binding Rossmann-like Domain"/>
    <property type="match status" value="1"/>
</dbReference>
<reference evidence="2 3" key="1">
    <citation type="submission" date="2019-04" db="EMBL/GenBank/DDBJ databases">
        <title>Draft genome sequence of Youngimonas vesicularis.</title>
        <authorList>
            <person name="Hameed A."/>
        </authorList>
    </citation>
    <scope>NUCLEOTIDE SEQUENCE [LARGE SCALE GENOMIC DNA]</scope>
    <source>
        <strain evidence="2 3">CC-AMW-E</strain>
    </source>
</reference>
<dbReference type="EMBL" id="SSMD01000001">
    <property type="protein sequence ID" value="THD76730.1"/>
    <property type="molecule type" value="Genomic_DNA"/>
</dbReference>
<dbReference type="Pfam" id="PF01370">
    <property type="entry name" value="Epimerase"/>
    <property type="match status" value="1"/>
</dbReference>
<gene>
    <name evidence="2" type="ORF">E7681_02500</name>
</gene>
<dbReference type="GO" id="GO:0005737">
    <property type="term" value="C:cytoplasm"/>
    <property type="evidence" value="ECO:0007669"/>
    <property type="project" value="TreeGrafter"/>
</dbReference>